<dbReference type="AlphaFoldDB" id="D2JWU5"/>
<dbReference type="Gene3D" id="3.30.70.1060">
    <property type="entry name" value="Dimeric alpha+beta barrel"/>
    <property type="match status" value="1"/>
</dbReference>
<dbReference type="SUPFAM" id="SSF54909">
    <property type="entry name" value="Dimeric alpha+beta barrel"/>
    <property type="match status" value="1"/>
</dbReference>
<proteinExistence type="predicted"/>
<accession>D2JWU5</accession>
<name>D2JWU5_9TREE</name>
<reference evidence="1" key="1">
    <citation type="journal article" date="2010" name="PLoS ONE">
        <title>Morphological and genomic characterization of Filobasidiella depauperata: a homothallic sibling species of the pathogenic cryptococcus species complex.</title>
        <authorList>
            <person name="Rodriguez-Carres M."/>
            <person name="Findley K."/>
            <person name="Sun S."/>
            <person name="Dietrich F.S."/>
            <person name="Heitman J."/>
        </authorList>
    </citation>
    <scope>NUCLEOTIDE SEQUENCE</scope>
    <source>
        <strain evidence="1">CBS7855</strain>
    </source>
</reference>
<organism evidence="1">
    <name type="scientific">Cryptococcus depauperatus</name>
    <dbReference type="NCBI Taxonomy" id="5208"/>
    <lineage>
        <taxon>Eukaryota</taxon>
        <taxon>Fungi</taxon>
        <taxon>Dikarya</taxon>
        <taxon>Basidiomycota</taxon>
        <taxon>Agaricomycotina</taxon>
        <taxon>Tremellomycetes</taxon>
        <taxon>Tremellales</taxon>
        <taxon>Cryptococcaceae</taxon>
        <taxon>Cryptococcus</taxon>
    </lineage>
</organism>
<protein>
    <submittedName>
        <fullName evidence="1">Putative YciI-like protein</fullName>
    </submittedName>
</protein>
<dbReference type="EMBL" id="GU131348">
    <property type="protein sequence ID" value="ACZ80648.1"/>
    <property type="molecule type" value="Genomic_DNA"/>
</dbReference>
<evidence type="ECO:0000313" key="1">
    <source>
        <dbReference type="EMBL" id="ACZ80648.1"/>
    </source>
</evidence>
<sequence>MPRFLVYAPDCPDYLERRLAVRAEHLARAKLDDDAGIVYVSLLDTE</sequence>
<dbReference type="InterPro" id="IPR011008">
    <property type="entry name" value="Dimeric_a/b-barrel"/>
</dbReference>